<sequence length="318" mass="29991">MALIGADTDELREVGQEFEQGKETTDQVIMFLKALIAILKAASFFSGGASLAYAEYLETTVVPWLEKISQALGLFAKVLNSQAEAQDTASDGGTVDYGSLPTYQTPALPAPVTPYQGEPLGGTAAGTTTPEAGGTGATGSAGGTPLGGSATTEGPSLTIGDNGHLMIDTGIDLDGDKPADVGTSTGGGTIGTSQGIGSTPTASGSTPDLQVGNVGGEFGVDSDRISPTKLGGEVGVSPSGGIGGGGLDSGGSGGGTVGGSAGGGAPSGGGGESTALGGGGIDSGSGSPTSHSGPVADGGLGGAAPGAESLGTSSGMGH</sequence>
<evidence type="ECO:0000256" key="1">
    <source>
        <dbReference type="SAM" id="MobiDB-lite"/>
    </source>
</evidence>
<feature type="compositionally biased region" description="Gly residues" evidence="1">
    <location>
        <begin position="232"/>
        <end position="283"/>
    </location>
</feature>
<evidence type="ECO:0000313" key="2">
    <source>
        <dbReference type="EMBL" id="MFB9314230.1"/>
    </source>
</evidence>
<organism evidence="2 3">
    <name type="scientific">Nocardioides plantarum</name>
    <dbReference type="NCBI Taxonomy" id="29299"/>
    <lineage>
        <taxon>Bacteria</taxon>
        <taxon>Bacillati</taxon>
        <taxon>Actinomycetota</taxon>
        <taxon>Actinomycetes</taxon>
        <taxon>Propionibacteriales</taxon>
        <taxon>Nocardioidaceae</taxon>
        <taxon>Nocardioides</taxon>
    </lineage>
</organism>
<feature type="non-terminal residue" evidence="2">
    <location>
        <position position="318"/>
    </location>
</feature>
<accession>A0ABV5KC04</accession>
<gene>
    <name evidence="2" type="ORF">ACFFRI_14340</name>
</gene>
<evidence type="ECO:0000313" key="3">
    <source>
        <dbReference type="Proteomes" id="UP001589750"/>
    </source>
</evidence>
<comment type="caution">
    <text evidence="2">The sequence shown here is derived from an EMBL/GenBank/DDBJ whole genome shotgun (WGS) entry which is preliminary data.</text>
</comment>
<feature type="region of interest" description="Disordered" evidence="1">
    <location>
        <begin position="176"/>
        <end position="318"/>
    </location>
</feature>
<dbReference type="Proteomes" id="UP001589750">
    <property type="component" value="Unassembled WGS sequence"/>
</dbReference>
<feature type="compositionally biased region" description="Low complexity" evidence="1">
    <location>
        <begin position="284"/>
        <end position="295"/>
    </location>
</feature>
<evidence type="ECO:0008006" key="4">
    <source>
        <dbReference type="Google" id="ProtNLM"/>
    </source>
</evidence>
<reference evidence="2 3" key="1">
    <citation type="submission" date="2024-09" db="EMBL/GenBank/DDBJ databases">
        <authorList>
            <person name="Sun Q."/>
            <person name="Mori K."/>
        </authorList>
    </citation>
    <scope>NUCLEOTIDE SEQUENCE [LARGE SCALE GENOMIC DNA]</scope>
    <source>
        <strain evidence="2 3">JCM 9626</strain>
    </source>
</reference>
<keyword evidence="3" id="KW-1185">Reference proteome</keyword>
<feature type="compositionally biased region" description="Gly residues" evidence="1">
    <location>
        <begin position="133"/>
        <end position="146"/>
    </location>
</feature>
<protein>
    <recommendedName>
        <fullName evidence="4">WXG100 family type VII secretion target</fullName>
    </recommendedName>
</protein>
<proteinExistence type="predicted"/>
<feature type="region of interest" description="Disordered" evidence="1">
    <location>
        <begin position="88"/>
        <end position="163"/>
    </location>
</feature>
<name>A0ABV5KC04_9ACTN</name>
<dbReference type="EMBL" id="JBHMDG010000016">
    <property type="protein sequence ID" value="MFB9314230.1"/>
    <property type="molecule type" value="Genomic_DNA"/>
</dbReference>